<evidence type="ECO:0000313" key="1">
    <source>
        <dbReference type="EMBL" id="TFJ86614.1"/>
    </source>
</evidence>
<organism evidence="1 2">
    <name type="scientific">Nannochloropsis salina CCMP1776</name>
    <dbReference type="NCBI Taxonomy" id="1027361"/>
    <lineage>
        <taxon>Eukaryota</taxon>
        <taxon>Sar</taxon>
        <taxon>Stramenopiles</taxon>
        <taxon>Ochrophyta</taxon>
        <taxon>Eustigmatophyceae</taxon>
        <taxon>Eustigmatales</taxon>
        <taxon>Monodopsidaceae</taxon>
        <taxon>Microchloropsis</taxon>
        <taxon>Microchloropsis salina</taxon>
    </lineage>
</organism>
<gene>
    <name evidence="1" type="ORF">NSK_002270</name>
</gene>
<dbReference type="AlphaFoldDB" id="A0A4D9D6I1"/>
<proteinExistence type="predicted"/>
<sequence length="113" mass="12252">MRQSSVFTYPSFATLKKLVSREGMWPGLETFSSPLHAEVLAQELGHGSGCFSLSSTGALRLAGLRLSGAACRDSVVRERRQSRDIESRGAHTISLLHVKGIFVMPAVATEAFM</sequence>
<dbReference type="EMBL" id="SDOX01000008">
    <property type="protein sequence ID" value="TFJ86614.1"/>
    <property type="molecule type" value="Genomic_DNA"/>
</dbReference>
<name>A0A4D9D6I1_9STRA</name>
<comment type="caution">
    <text evidence="1">The sequence shown here is derived from an EMBL/GenBank/DDBJ whole genome shotgun (WGS) entry which is preliminary data.</text>
</comment>
<accession>A0A4D9D6I1</accession>
<reference evidence="1 2" key="1">
    <citation type="submission" date="2019-01" db="EMBL/GenBank/DDBJ databases">
        <title>Nuclear Genome Assembly of the Microalgal Biofuel strain Nannochloropsis salina CCMP1776.</title>
        <authorList>
            <person name="Hovde B."/>
        </authorList>
    </citation>
    <scope>NUCLEOTIDE SEQUENCE [LARGE SCALE GENOMIC DNA]</scope>
    <source>
        <strain evidence="1 2">CCMP1776</strain>
    </source>
</reference>
<protein>
    <submittedName>
        <fullName evidence="1">Uncharacterized protein</fullName>
    </submittedName>
</protein>
<keyword evidence="2" id="KW-1185">Reference proteome</keyword>
<dbReference type="Proteomes" id="UP000355283">
    <property type="component" value="Unassembled WGS sequence"/>
</dbReference>
<evidence type="ECO:0000313" key="2">
    <source>
        <dbReference type="Proteomes" id="UP000355283"/>
    </source>
</evidence>
<dbReference type="OrthoDB" id="10497573at2759"/>